<evidence type="ECO:0008006" key="2">
    <source>
        <dbReference type="Google" id="ProtNLM"/>
    </source>
</evidence>
<comment type="caution">
    <text evidence="1">The sequence shown here is derived from an EMBL/GenBank/DDBJ whole genome shotgun (WGS) entry which is preliminary data.</text>
</comment>
<sequence length="54" mass="6419">MEEANFTPRFFLEKLKYFFAHPEELEKMQKSAKEFAKPLAAKIIAEHLVSYLTR</sequence>
<proteinExistence type="predicted"/>
<reference evidence="1" key="1">
    <citation type="journal article" date="2014" name="Front. Microbiol.">
        <title>High frequency of phylogenetically diverse reductive dehalogenase-homologous genes in deep subseafloor sedimentary metagenomes.</title>
        <authorList>
            <person name="Kawai M."/>
            <person name="Futagami T."/>
            <person name="Toyoda A."/>
            <person name="Takaki Y."/>
            <person name="Nishi S."/>
            <person name="Hori S."/>
            <person name="Arai W."/>
            <person name="Tsubouchi T."/>
            <person name="Morono Y."/>
            <person name="Uchiyama I."/>
            <person name="Ito T."/>
            <person name="Fujiyama A."/>
            <person name="Inagaki F."/>
            <person name="Takami H."/>
        </authorList>
    </citation>
    <scope>NUCLEOTIDE SEQUENCE</scope>
    <source>
        <strain evidence="1">Expedition CK06-06</strain>
    </source>
</reference>
<dbReference type="AlphaFoldDB" id="X1IKK3"/>
<gene>
    <name evidence="1" type="ORF">S03H2_43367</name>
</gene>
<dbReference type="EMBL" id="BARU01027048">
    <property type="protein sequence ID" value="GAH69795.1"/>
    <property type="molecule type" value="Genomic_DNA"/>
</dbReference>
<evidence type="ECO:0000313" key="1">
    <source>
        <dbReference type="EMBL" id="GAH69795.1"/>
    </source>
</evidence>
<name>X1IKK3_9ZZZZ</name>
<accession>X1IKK3</accession>
<protein>
    <recommendedName>
        <fullName evidence="2">Glycosyl transferase family 28 C-terminal domain-containing protein</fullName>
    </recommendedName>
</protein>
<organism evidence="1">
    <name type="scientific">marine sediment metagenome</name>
    <dbReference type="NCBI Taxonomy" id="412755"/>
    <lineage>
        <taxon>unclassified sequences</taxon>
        <taxon>metagenomes</taxon>
        <taxon>ecological metagenomes</taxon>
    </lineage>
</organism>